<dbReference type="EMBL" id="JANPWB010000009">
    <property type="protein sequence ID" value="KAJ1149628.1"/>
    <property type="molecule type" value="Genomic_DNA"/>
</dbReference>
<organism evidence="2 3">
    <name type="scientific">Pleurodeles waltl</name>
    <name type="common">Iberian ribbed newt</name>
    <dbReference type="NCBI Taxonomy" id="8319"/>
    <lineage>
        <taxon>Eukaryota</taxon>
        <taxon>Metazoa</taxon>
        <taxon>Chordata</taxon>
        <taxon>Craniata</taxon>
        <taxon>Vertebrata</taxon>
        <taxon>Euteleostomi</taxon>
        <taxon>Amphibia</taxon>
        <taxon>Batrachia</taxon>
        <taxon>Caudata</taxon>
        <taxon>Salamandroidea</taxon>
        <taxon>Salamandridae</taxon>
        <taxon>Pleurodelinae</taxon>
        <taxon>Pleurodeles</taxon>
    </lineage>
</organism>
<feature type="region of interest" description="Disordered" evidence="1">
    <location>
        <begin position="25"/>
        <end position="45"/>
    </location>
</feature>
<keyword evidence="3" id="KW-1185">Reference proteome</keyword>
<dbReference type="AlphaFoldDB" id="A0AAV7RFK3"/>
<dbReference type="Proteomes" id="UP001066276">
    <property type="component" value="Chromosome 5"/>
</dbReference>
<evidence type="ECO:0000313" key="3">
    <source>
        <dbReference type="Proteomes" id="UP001066276"/>
    </source>
</evidence>
<comment type="caution">
    <text evidence="2">The sequence shown here is derived from an EMBL/GenBank/DDBJ whole genome shotgun (WGS) entry which is preliminary data.</text>
</comment>
<sequence length="82" mass="8937">MAAESDRPRCEARLAVWPGDGGCRMVSAGPQRMPKGEPIKRGGPERAEAAVVIRRPLHSESHAERPVISDCPQLPWILAART</sequence>
<evidence type="ECO:0000313" key="2">
    <source>
        <dbReference type="EMBL" id="KAJ1149628.1"/>
    </source>
</evidence>
<gene>
    <name evidence="2" type="ORF">NDU88_002435</name>
</gene>
<protein>
    <submittedName>
        <fullName evidence="2">Uncharacterized protein</fullName>
    </submittedName>
</protein>
<accession>A0AAV7RFK3</accession>
<reference evidence="2" key="1">
    <citation type="journal article" date="2022" name="bioRxiv">
        <title>Sequencing and chromosome-scale assembly of the giantPleurodeles waltlgenome.</title>
        <authorList>
            <person name="Brown T."/>
            <person name="Elewa A."/>
            <person name="Iarovenko S."/>
            <person name="Subramanian E."/>
            <person name="Araus A.J."/>
            <person name="Petzold A."/>
            <person name="Susuki M."/>
            <person name="Suzuki K.-i.T."/>
            <person name="Hayashi T."/>
            <person name="Toyoda A."/>
            <person name="Oliveira C."/>
            <person name="Osipova E."/>
            <person name="Leigh N.D."/>
            <person name="Simon A."/>
            <person name="Yun M.H."/>
        </authorList>
    </citation>
    <scope>NUCLEOTIDE SEQUENCE</scope>
    <source>
        <strain evidence="2">20211129_DDA</strain>
        <tissue evidence="2">Liver</tissue>
    </source>
</reference>
<evidence type="ECO:0000256" key="1">
    <source>
        <dbReference type="SAM" id="MobiDB-lite"/>
    </source>
</evidence>
<name>A0AAV7RFK3_PLEWA</name>
<feature type="compositionally biased region" description="Basic and acidic residues" evidence="1">
    <location>
        <begin position="34"/>
        <end position="45"/>
    </location>
</feature>
<proteinExistence type="predicted"/>